<dbReference type="GO" id="GO:0005737">
    <property type="term" value="C:cytoplasm"/>
    <property type="evidence" value="ECO:0007669"/>
    <property type="project" value="UniProtKB-SubCell"/>
</dbReference>
<evidence type="ECO:0000313" key="15">
    <source>
        <dbReference type="EMBL" id="ALF45145.1"/>
    </source>
</evidence>
<dbReference type="InterPro" id="IPR006203">
    <property type="entry name" value="GHMP_knse_ATP-bd_CS"/>
</dbReference>
<feature type="domain" description="GHMP kinase N-terminal" evidence="13">
    <location>
        <begin position="55"/>
        <end position="137"/>
    </location>
</feature>
<evidence type="ECO:0000256" key="7">
    <source>
        <dbReference type="ARBA" id="ARBA00022697"/>
    </source>
</evidence>
<dbReference type="InterPro" id="IPR036554">
    <property type="entry name" value="GHMP_kinase_C_sf"/>
</dbReference>
<gene>
    <name evidence="12 15" type="primary">thrB</name>
    <name evidence="15" type="ORF">CCV52592_1104</name>
</gene>
<dbReference type="Gene3D" id="3.30.230.10">
    <property type="match status" value="1"/>
</dbReference>
<feature type="binding site" evidence="12">
    <location>
        <begin position="84"/>
        <end position="94"/>
    </location>
    <ligand>
        <name>ATP</name>
        <dbReference type="ChEBI" id="CHEBI:30616"/>
    </ligand>
</feature>
<dbReference type="NCBIfam" id="TIGR00191">
    <property type="entry name" value="thrB"/>
    <property type="match status" value="1"/>
</dbReference>
<dbReference type="KEGG" id="ccv:CCV52592_1104"/>
<keyword evidence="9 12" id="KW-0418">Kinase</keyword>
<dbReference type="Proteomes" id="UP000006380">
    <property type="component" value="Chromosome"/>
</dbReference>
<evidence type="ECO:0000256" key="9">
    <source>
        <dbReference type="ARBA" id="ARBA00022777"/>
    </source>
</evidence>
<evidence type="ECO:0000313" key="16">
    <source>
        <dbReference type="Proteomes" id="UP000006380"/>
    </source>
</evidence>
<evidence type="ECO:0000259" key="13">
    <source>
        <dbReference type="Pfam" id="PF00288"/>
    </source>
</evidence>
<name>A0A0M3V1W5_CAMC5</name>
<evidence type="ECO:0000256" key="5">
    <source>
        <dbReference type="ARBA" id="ARBA00022605"/>
    </source>
</evidence>
<protein>
    <recommendedName>
        <fullName evidence="4 12">Homoserine kinase</fullName>
        <shortName evidence="12">HK</shortName>
        <shortName evidence="12">HSK</shortName>
        <ecNumber evidence="3 12">2.7.1.39</ecNumber>
    </recommendedName>
</protein>
<feature type="domain" description="GHMP kinase C-terminal" evidence="14">
    <location>
        <begin position="202"/>
        <end position="275"/>
    </location>
</feature>
<proteinExistence type="inferred from homology"/>
<dbReference type="EMBL" id="CP000767">
    <property type="protein sequence ID" value="ALF45145.1"/>
    <property type="molecule type" value="Genomic_DNA"/>
</dbReference>
<evidence type="ECO:0000256" key="3">
    <source>
        <dbReference type="ARBA" id="ARBA00012078"/>
    </source>
</evidence>
<keyword evidence="10 12" id="KW-0067">ATP-binding</keyword>
<dbReference type="PRINTS" id="PR00958">
    <property type="entry name" value="HOMSERKINASE"/>
</dbReference>
<reference evidence="15" key="1">
    <citation type="submission" date="2016-07" db="EMBL/GenBank/DDBJ databases">
        <title>Comparative genomics of the Campylobacter concisus group.</title>
        <authorList>
            <person name="Miller W.G."/>
            <person name="Yee E."/>
            <person name="Chapman M.H."/>
            <person name="Huynh S."/>
            <person name="Bono J.L."/>
            <person name="On S.L.W."/>
            <person name="StLeger J."/>
            <person name="Foster G."/>
            <person name="Parker C.T."/>
        </authorList>
    </citation>
    <scope>NUCLEOTIDE SEQUENCE</scope>
    <source>
        <strain evidence="15">525.92</strain>
    </source>
</reference>
<dbReference type="GO" id="GO:0009088">
    <property type="term" value="P:threonine biosynthetic process"/>
    <property type="evidence" value="ECO:0007669"/>
    <property type="project" value="UniProtKB-UniRule"/>
</dbReference>
<dbReference type="EC" id="2.7.1.39" evidence="3 12"/>
<dbReference type="OrthoDB" id="9769912at2"/>
<evidence type="ECO:0000256" key="1">
    <source>
        <dbReference type="ARBA" id="ARBA00005015"/>
    </source>
</evidence>
<keyword evidence="16" id="KW-1185">Reference proteome</keyword>
<keyword evidence="5 12" id="KW-0028">Amino-acid biosynthesis</keyword>
<dbReference type="InterPro" id="IPR000870">
    <property type="entry name" value="Homoserine_kinase"/>
</dbReference>
<dbReference type="PIRSF" id="PIRSF000676">
    <property type="entry name" value="Homoser_kin"/>
    <property type="match status" value="1"/>
</dbReference>
<keyword evidence="12" id="KW-0963">Cytoplasm</keyword>
<evidence type="ECO:0000256" key="6">
    <source>
        <dbReference type="ARBA" id="ARBA00022679"/>
    </source>
</evidence>
<dbReference type="PANTHER" id="PTHR20861">
    <property type="entry name" value="HOMOSERINE/4-DIPHOSPHOCYTIDYL-2-C-METHYL-D-ERYTHRITOL KINASE"/>
    <property type="match status" value="1"/>
</dbReference>
<comment type="pathway">
    <text evidence="1 12">Amino-acid biosynthesis; L-threonine biosynthesis; L-threonine from L-aspartate: step 4/5.</text>
</comment>
<dbReference type="AlphaFoldDB" id="A0A0M3V1W5"/>
<dbReference type="InterPro" id="IPR013750">
    <property type="entry name" value="GHMP_kinase_C_dom"/>
</dbReference>
<evidence type="ECO:0000256" key="8">
    <source>
        <dbReference type="ARBA" id="ARBA00022741"/>
    </source>
</evidence>
<comment type="function">
    <text evidence="12">Catalyzes the ATP-dependent phosphorylation of L-homoserine to L-homoserine phosphate.</text>
</comment>
<keyword evidence="7 12" id="KW-0791">Threonine biosynthesis</keyword>
<dbReference type="InterPro" id="IPR014721">
    <property type="entry name" value="Ribsml_uS5_D2-typ_fold_subgr"/>
</dbReference>
<evidence type="ECO:0000256" key="10">
    <source>
        <dbReference type="ARBA" id="ARBA00022840"/>
    </source>
</evidence>
<comment type="catalytic activity">
    <reaction evidence="11 12">
        <text>L-homoserine + ATP = O-phospho-L-homoserine + ADP + H(+)</text>
        <dbReference type="Rhea" id="RHEA:13985"/>
        <dbReference type="ChEBI" id="CHEBI:15378"/>
        <dbReference type="ChEBI" id="CHEBI:30616"/>
        <dbReference type="ChEBI" id="CHEBI:57476"/>
        <dbReference type="ChEBI" id="CHEBI:57590"/>
        <dbReference type="ChEBI" id="CHEBI:456216"/>
        <dbReference type="EC" id="2.7.1.39"/>
    </reaction>
</comment>
<dbReference type="Gene3D" id="3.30.70.890">
    <property type="entry name" value="GHMP kinase, C-terminal domain"/>
    <property type="match status" value="1"/>
</dbReference>
<evidence type="ECO:0000259" key="14">
    <source>
        <dbReference type="Pfam" id="PF08544"/>
    </source>
</evidence>
<dbReference type="InterPro" id="IPR006204">
    <property type="entry name" value="GHMP_kinase_N_dom"/>
</dbReference>
<dbReference type="PROSITE" id="PS00627">
    <property type="entry name" value="GHMP_KINASES_ATP"/>
    <property type="match status" value="1"/>
</dbReference>
<accession>A0A0M3V1W5</accession>
<dbReference type="HAMAP" id="MF_00384">
    <property type="entry name" value="Homoser_kinase"/>
    <property type="match status" value="1"/>
</dbReference>
<keyword evidence="8 12" id="KW-0547">Nucleotide-binding</keyword>
<dbReference type="InterPro" id="IPR020568">
    <property type="entry name" value="Ribosomal_Su5_D2-typ_SF"/>
</dbReference>
<evidence type="ECO:0000256" key="11">
    <source>
        <dbReference type="ARBA" id="ARBA00049375"/>
    </source>
</evidence>
<evidence type="ECO:0000256" key="4">
    <source>
        <dbReference type="ARBA" id="ARBA00017858"/>
    </source>
</evidence>
<dbReference type="SUPFAM" id="SSF54211">
    <property type="entry name" value="Ribosomal protein S5 domain 2-like"/>
    <property type="match status" value="1"/>
</dbReference>
<sequence length="294" mass="32176">MNIIVPATSANLGPGFDALGLSLKLYNEVSIQPSKFSSVSISGEGSQNPNLKRNNLFISIFNEIFSELTGKNENFRIVFDNKIPFSRGLGSSSAVIISAIASAYAMAGFKVQKSVILNKALIYENHPDNISPAVFGGFISAVVQNGAIYANKILLDESIKAVVVIPDKPMSTSSSRQILPKNYTMKECVNNLSHAAFLTSCFCEKRYDLLKIACQDMIHEERRMKALDALFDVRKTAYDNGALMSSLSGSGSSFLNIVYSDDAQNLKRVLEAKFSDFAVHIFSFDNDGFVMTQS</sequence>
<keyword evidence="6 12" id="KW-0808">Transferase</keyword>
<dbReference type="Pfam" id="PF00288">
    <property type="entry name" value="GHMP_kinases_N"/>
    <property type="match status" value="1"/>
</dbReference>
<evidence type="ECO:0000256" key="12">
    <source>
        <dbReference type="HAMAP-Rule" id="MF_00384"/>
    </source>
</evidence>
<dbReference type="PANTHER" id="PTHR20861:SF1">
    <property type="entry name" value="HOMOSERINE KINASE"/>
    <property type="match status" value="1"/>
</dbReference>
<dbReference type="SUPFAM" id="SSF55060">
    <property type="entry name" value="GHMP Kinase, C-terminal domain"/>
    <property type="match status" value="1"/>
</dbReference>
<dbReference type="GO" id="GO:0004413">
    <property type="term" value="F:homoserine kinase activity"/>
    <property type="evidence" value="ECO:0007669"/>
    <property type="project" value="UniProtKB-UniRule"/>
</dbReference>
<comment type="subcellular location">
    <subcellularLocation>
        <location evidence="12">Cytoplasm</location>
    </subcellularLocation>
</comment>
<dbReference type="RefSeq" id="WP_041743367.1">
    <property type="nucleotide sequence ID" value="NC_009715.2"/>
</dbReference>
<comment type="similarity">
    <text evidence="2 12">Belongs to the GHMP kinase family. Homoserine kinase subfamily.</text>
</comment>
<dbReference type="UniPathway" id="UPA00050">
    <property type="reaction ID" value="UER00064"/>
</dbReference>
<organism evidence="15 16">
    <name type="scientific">Campylobacter curvus (strain 525.92)</name>
    <dbReference type="NCBI Taxonomy" id="360105"/>
    <lineage>
        <taxon>Bacteria</taxon>
        <taxon>Pseudomonadati</taxon>
        <taxon>Campylobacterota</taxon>
        <taxon>Epsilonproteobacteria</taxon>
        <taxon>Campylobacterales</taxon>
        <taxon>Campylobacteraceae</taxon>
        <taxon>Campylobacter</taxon>
    </lineage>
</organism>
<evidence type="ECO:0000256" key="2">
    <source>
        <dbReference type="ARBA" id="ARBA00007370"/>
    </source>
</evidence>
<dbReference type="GO" id="GO:0005524">
    <property type="term" value="F:ATP binding"/>
    <property type="evidence" value="ECO:0007669"/>
    <property type="project" value="UniProtKB-UniRule"/>
</dbReference>
<dbReference type="STRING" id="360105.CCV52592_1104"/>
<dbReference type="Pfam" id="PF08544">
    <property type="entry name" value="GHMP_kinases_C"/>
    <property type="match status" value="1"/>
</dbReference>